<proteinExistence type="inferred from homology"/>
<dbReference type="AlphaFoldDB" id="A0A2P7RC87"/>
<evidence type="ECO:0000313" key="6">
    <source>
        <dbReference type="EMBL" id="PSJ47847.1"/>
    </source>
</evidence>
<accession>A0A2P7RC87</accession>
<dbReference type="InterPro" id="IPR050810">
    <property type="entry name" value="Bact_Secretion_Sys_Channel"/>
</dbReference>
<dbReference type="PANTHER" id="PTHR30332">
    <property type="entry name" value="PROBABLE GENERAL SECRETION PATHWAY PROTEIN D"/>
    <property type="match status" value="1"/>
</dbReference>
<evidence type="ECO:0000259" key="5">
    <source>
        <dbReference type="Pfam" id="PF00263"/>
    </source>
</evidence>
<reference evidence="6 7" key="1">
    <citation type="submission" date="2018-03" db="EMBL/GenBank/DDBJ databases">
        <title>The draft genome of Zobellella sp. 59N8.</title>
        <authorList>
            <person name="Liu L."/>
            <person name="Li L."/>
            <person name="Zhang X."/>
            <person name="Liang L."/>
            <person name="Wang T."/>
        </authorList>
    </citation>
    <scope>NUCLEOTIDE SEQUENCE [LARGE SCALE GENOMIC DNA]</scope>
    <source>
        <strain evidence="6 7">59N8</strain>
    </source>
</reference>
<feature type="domain" description="Type II/III secretion system secretin-like" evidence="5">
    <location>
        <begin position="248"/>
        <end position="399"/>
    </location>
</feature>
<dbReference type="Proteomes" id="UP000240243">
    <property type="component" value="Unassembled WGS sequence"/>
</dbReference>
<comment type="subcellular location">
    <subcellularLocation>
        <location evidence="1">Membrane</location>
    </subcellularLocation>
</comment>
<organism evidence="6 7">
    <name type="scientific">Zobellella endophytica</name>
    <dbReference type="NCBI Taxonomy" id="2116700"/>
    <lineage>
        <taxon>Bacteria</taxon>
        <taxon>Pseudomonadati</taxon>
        <taxon>Pseudomonadota</taxon>
        <taxon>Gammaproteobacteria</taxon>
        <taxon>Aeromonadales</taxon>
        <taxon>Aeromonadaceae</taxon>
        <taxon>Zobellella</taxon>
    </lineage>
</organism>
<dbReference type="Pfam" id="PF00263">
    <property type="entry name" value="Secretin"/>
    <property type="match status" value="1"/>
</dbReference>
<name>A0A2P7RC87_9GAMM</name>
<dbReference type="InterPro" id="IPR004846">
    <property type="entry name" value="T2SS/T3SS_dom"/>
</dbReference>
<dbReference type="PANTHER" id="PTHR30332:SF24">
    <property type="entry name" value="SECRETIN GSPD-RELATED"/>
    <property type="match status" value="1"/>
</dbReference>
<protein>
    <recommendedName>
        <fullName evidence="5">Type II/III secretion system secretin-like domain-containing protein</fullName>
    </recommendedName>
</protein>
<gene>
    <name evidence="6" type="ORF">C7H85_03265</name>
</gene>
<evidence type="ECO:0000256" key="4">
    <source>
        <dbReference type="RuleBase" id="RU004003"/>
    </source>
</evidence>
<dbReference type="GO" id="GO:0015627">
    <property type="term" value="C:type II protein secretion system complex"/>
    <property type="evidence" value="ECO:0007669"/>
    <property type="project" value="TreeGrafter"/>
</dbReference>
<dbReference type="GO" id="GO:0016020">
    <property type="term" value="C:membrane"/>
    <property type="evidence" value="ECO:0007669"/>
    <property type="project" value="UniProtKB-SubCell"/>
</dbReference>
<keyword evidence="7" id="KW-1185">Reference proteome</keyword>
<evidence type="ECO:0000313" key="7">
    <source>
        <dbReference type="Proteomes" id="UP000240243"/>
    </source>
</evidence>
<comment type="caution">
    <text evidence="6">The sequence shown here is derived from an EMBL/GenBank/DDBJ whole genome shotgun (WGS) entry which is preliminary data.</text>
</comment>
<evidence type="ECO:0000256" key="3">
    <source>
        <dbReference type="ARBA" id="ARBA00023136"/>
    </source>
</evidence>
<keyword evidence="2" id="KW-0732">Signal</keyword>
<dbReference type="RefSeq" id="WP_106728258.1">
    <property type="nucleotide sequence ID" value="NZ_PXYG01000001.1"/>
</dbReference>
<keyword evidence="3" id="KW-0472">Membrane</keyword>
<comment type="similarity">
    <text evidence="4">Belongs to the bacterial secretin family.</text>
</comment>
<dbReference type="EMBL" id="PXYG01000001">
    <property type="protein sequence ID" value="PSJ47847.1"/>
    <property type="molecule type" value="Genomic_DNA"/>
</dbReference>
<dbReference type="GO" id="GO:0009306">
    <property type="term" value="P:protein secretion"/>
    <property type="evidence" value="ECO:0007669"/>
    <property type="project" value="InterPro"/>
</dbReference>
<dbReference type="OrthoDB" id="9775455at2"/>
<evidence type="ECO:0000256" key="2">
    <source>
        <dbReference type="ARBA" id="ARBA00022729"/>
    </source>
</evidence>
<sequence length="404" mass="43874">MKMIMQTLKRLLVRRLTRFLLAIAVSLLVSGVSAVKAIETDGQPMTLDVFSDLVGMALGRNVVLHSGLDINARVYGIDPEDNIVDVLDAVIKANGLFIQTVGNVVYIYPFDEDARPDYSMFPVRLDYPRPTLADDLDKLFAWLNEVHGAPCSFVTASPLAVHANCPVFIKDAVQAVVGMFAADVPQYVVRAYIVETSSISARELGAKFGYSGSRSGVVWNPQPDIKIDLGNASVQANFDDFSLFGRFLARESGVSMVSQPMLAVDAGTGARIHVGNNVPIVVRAATVEQGASIERRDVGVILDVLPVQLSGGRIHVTVKTDVSRVDEVTNQFGAIISTRAIDTTITLREGQTVVLGGLIDYYMEKSSQGVPVLRSIPIIGRAFRGDLDNADRREISVMLRIEPV</sequence>
<evidence type="ECO:0000256" key="1">
    <source>
        <dbReference type="ARBA" id="ARBA00004370"/>
    </source>
</evidence>